<accession>A0A1H2EIG0</accession>
<dbReference type="EMBL" id="LT629787">
    <property type="protein sequence ID" value="SDT94907.1"/>
    <property type="molecule type" value="Genomic_DNA"/>
</dbReference>
<dbReference type="OrthoDB" id="7063238at2"/>
<sequence>MTVDVKGEQVRIGSKVRVLSVHLKDLDCLPDEEVSRINSIVGQVLSVYDISSKYVSVKKVWEDGGVLSEGLSMNLLSNQIELVEF</sequence>
<reference evidence="2" key="1">
    <citation type="submission" date="2016-10" db="EMBL/GenBank/DDBJ databases">
        <authorList>
            <person name="Varghese N."/>
            <person name="Submissions S."/>
        </authorList>
    </citation>
    <scope>NUCLEOTIDE SEQUENCE [LARGE SCALE GENOMIC DNA]</scope>
    <source>
        <strain evidence="2">CECT 8338</strain>
    </source>
</reference>
<dbReference type="STRING" id="1434072.SAMN05216210_0759"/>
<dbReference type="AlphaFoldDB" id="A0A1H2EIG0"/>
<proteinExistence type="predicted"/>
<keyword evidence="2" id="KW-1185">Reference proteome</keyword>
<protein>
    <submittedName>
        <fullName evidence="1">Uncharacterized protein</fullName>
    </submittedName>
</protein>
<dbReference type="RefSeq" id="WP_092384289.1">
    <property type="nucleotide sequence ID" value="NZ_LT629787.1"/>
</dbReference>
<name>A0A1H2EIG0_9GAMM</name>
<gene>
    <name evidence="1" type="ORF">SAMN05216210_0759</name>
</gene>
<organism evidence="1 2">
    <name type="scientific">Halopseudomonas salegens</name>
    <dbReference type="NCBI Taxonomy" id="1434072"/>
    <lineage>
        <taxon>Bacteria</taxon>
        <taxon>Pseudomonadati</taxon>
        <taxon>Pseudomonadota</taxon>
        <taxon>Gammaproteobacteria</taxon>
        <taxon>Pseudomonadales</taxon>
        <taxon>Pseudomonadaceae</taxon>
        <taxon>Halopseudomonas</taxon>
    </lineage>
</organism>
<evidence type="ECO:0000313" key="2">
    <source>
        <dbReference type="Proteomes" id="UP000243924"/>
    </source>
</evidence>
<evidence type="ECO:0000313" key="1">
    <source>
        <dbReference type="EMBL" id="SDT94907.1"/>
    </source>
</evidence>
<dbReference type="Proteomes" id="UP000243924">
    <property type="component" value="Chromosome I"/>
</dbReference>